<protein>
    <submittedName>
        <fullName evidence="2">Acyl-CoA thioesterase-1</fullName>
    </submittedName>
</protein>
<dbReference type="SUPFAM" id="SSF52266">
    <property type="entry name" value="SGNH hydrolase"/>
    <property type="match status" value="1"/>
</dbReference>
<dbReference type="Proteomes" id="UP000199109">
    <property type="component" value="Unassembled WGS sequence"/>
</dbReference>
<dbReference type="InterPro" id="IPR051532">
    <property type="entry name" value="Ester_Hydrolysis_Enzymes"/>
</dbReference>
<dbReference type="GO" id="GO:0004622">
    <property type="term" value="F:phosphatidylcholine lysophospholipase activity"/>
    <property type="evidence" value="ECO:0007669"/>
    <property type="project" value="TreeGrafter"/>
</dbReference>
<dbReference type="InterPro" id="IPR036514">
    <property type="entry name" value="SGNH_hydro_sf"/>
</dbReference>
<evidence type="ECO:0000313" key="2">
    <source>
        <dbReference type="EMBL" id="SDF10230.1"/>
    </source>
</evidence>
<organism evidence="2 3">
    <name type="scientific">Pricia antarctica</name>
    <dbReference type="NCBI Taxonomy" id="641691"/>
    <lineage>
        <taxon>Bacteria</taxon>
        <taxon>Pseudomonadati</taxon>
        <taxon>Bacteroidota</taxon>
        <taxon>Flavobacteriia</taxon>
        <taxon>Flavobacteriales</taxon>
        <taxon>Flavobacteriaceae</taxon>
        <taxon>Pricia</taxon>
    </lineage>
</organism>
<evidence type="ECO:0000313" key="3">
    <source>
        <dbReference type="Proteomes" id="UP000199109"/>
    </source>
</evidence>
<dbReference type="Pfam" id="PF13472">
    <property type="entry name" value="Lipase_GDSL_2"/>
    <property type="match status" value="1"/>
</dbReference>
<dbReference type="EMBL" id="FNAO01000011">
    <property type="protein sequence ID" value="SDF10230.1"/>
    <property type="molecule type" value="Genomic_DNA"/>
</dbReference>
<keyword evidence="3" id="KW-1185">Reference proteome</keyword>
<dbReference type="STRING" id="641691.SAMN05421636_11191"/>
<dbReference type="PANTHER" id="PTHR30383:SF24">
    <property type="entry name" value="THIOESTERASE 1_PROTEASE 1_LYSOPHOSPHOLIPASE L1"/>
    <property type="match status" value="1"/>
</dbReference>
<dbReference type="CDD" id="cd01822">
    <property type="entry name" value="Lysophospholipase_L1_like"/>
    <property type="match status" value="1"/>
</dbReference>
<sequence length="237" mass="25914">MAMQNLLKFRYILLVAFLVSCGDAPKKEADPAPAKTEDAITKAAEISDEKIILFFGNSLTAGYGLDTEEAFPALIQNRLDSLALNYTAINSGLSGETTSAGLNRLDWVLNQKVAVFVLELGANDGLRGIPIKETRANLQAIIDLVRKKNADTQIVLAGMQIPPNMGQTYASEFQEIFPDLAEKNDIKLIPFLLEGVAGHPDLNQDDGIHPTPEGQLIVRDNVWDVLKDIVQKETVLN</sequence>
<dbReference type="AlphaFoldDB" id="A0A1G7IBY4"/>
<gene>
    <name evidence="2" type="ORF">SAMN05421636_11191</name>
</gene>
<proteinExistence type="predicted"/>
<reference evidence="2 3" key="1">
    <citation type="submission" date="2016-10" db="EMBL/GenBank/DDBJ databases">
        <authorList>
            <person name="de Groot N.N."/>
        </authorList>
    </citation>
    <scope>NUCLEOTIDE SEQUENCE [LARGE SCALE GENOMIC DNA]</scope>
    <source>
        <strain evidence="2 3">DSM 23421</strain>
    </source>
</reference>
<name>A0A1G7IBY4_9FLAO</name>
<dbReference type="InterPro" id="IPR013830">
    <property type="entry name" value="SGNH_hydro"/>
</dbReference>
<evidence type="ECO:0000259" key="1">
    <source>
        <dbReference type="Pfam" id="PF13472"/>
    </source>
</evidence>
<dbReference type="Gene3D" id="3.40.50.1110">
    <property type="entry name" value="SGNH hydrolase"/>
    <property type="match status" value="1"/>
</dbReference>
<accession>A0A1G7IBY4</accession>
<feature type="domain" description="SGNH hydrolase-type esterase" evidence="1">
    <location>
        <begin position="54"/>
        <end position="215"/>
    </location>
</feature>
<dbReference type="PANTHER" id="PTHR30383">
    <property type="entry name" value="THIOESTERASE 1/PROTEASE 1/LYSOPHOSPHOLIPASE L1"/>
    <property type="match status" value="1"/>
</dbReference>